<dbReference type="PANTHER" id="PTHR48090:SF7">
    <property type="entry name" value="RFBJ PROTEIN"/>
    <property type="match status" value="1"/>
</dbReference>
<dbReference type="PANTHER" id="PTHR48090">
    <property type="entry name" value="UNDECAPRENYL-PHOSPHATE 4-DEOXY-4-FORMAMIDO-L-ARABINOSE TRANSFERASE-RELATED"/>
    <property type="match status" value="1"/>
</dbReference>
<dbReference type="Proteomes" id="UP000244093">
    <property type="component" value="Unassembled WGS sequence"/>
</dbReference>
<evidence type="ECO:0000313" key="4">
    <source>
        <dbReference type="Proteomes" id="UP000244093"/>
    </source>
</evidence>
<dbReference type="GO" id="GO:0016740">
    <property type="term" value="F:transferase activity"/>
    <property type="evidence" value="ECO:0007669"/>
    <property type="project" value="UniProtKB-KW"/>
</dbReference>
<dbReference type="AlphaFoldDB" id="A0A2R7Y364"/>
<sequence>MGYCGQPTKDLVTVVIPTLREVGGVGLVIDELKSLGFKNILVVDGGSDDGTVEVAASKGAKVVLQEGVGKADAVKTALKYVSTPYMLLIDGDYSYDPSRVDLMLSLMPEYDEVIGARLFGRENIPLINRFGNYVITKVFNILFGTKLKDVCSGMWLIKTEVLKEVWFESRGFSVEVEVAAHVASTSRRITEVGINYRERVGKPKLRKYHGLKILFDALRLTWRYNPALLIFGAGALALIPALAIVSWVAYELLINNVKHYVWAILGVTLGGVGVISLLLAMIALYIKRFEYRVIEKIEKLKKSLSGSSC</sequence>
<evidence type="ECO:0000256" key="1">
    <source>
        <dbReference type="SAM" id="Phobius"/>
    </source>
</evidence>
<feature type="domain" description="Glycosyltransferase 2-like" evidence="2">
    <location>
        <begin position="13"/>
        <end position="166"/>
    </location>
</feature>
<reference evidence="3 4" key="1">
    <citation type="journal article" date="2018" name="Syst. Appl. Microbiol.">
        <title>A new symbiotic nanoarchaeote (Candidatus Nanoclepta minutus) and its host (Zestosphaera tikiterensis gen. nov., sp. nov.) from a New Zealand hot spring.</title>
        <authorList>
            <person name="St John E."/>
            <person name="Liu Y."/>
            <person name="Podar M."/>
            <person name="Stott M.B."/>
            <person name="Meneghin J."/>
            <person name="Chen Z."/>
            <person name="Lagutin K."/>
            <person name="Mitchell K."/>
            <person name="Reysenbach A.L."/>
        </authorList>
    </citation>
    <scope>NUCLEOTIDE SEQUENCE [LARGE SCALE GENOMIC DNA]</scope>
    <source>
        <strain evidence="3">NZ3</strain>
    </source>
</reference>
<dbReference type="InterPro" id="IPR050256">
    <property type="entry name" value="Glycosyltransferase_2"/>
</dbReference>
<keyword evidence="1" id="KW-0812">Transmembrane</keyword>
<gene>
    <name evidence="3" type="ORF">B7O98_07960</name>
</gene>
<protein>
    <submittedName>
        <fullName evidence="3">Glycosyl transferase</fullName>
    </submittedName>
</protein>
<comment type="caution">
    <text evidence="3">The sequence shown here is derived from an EMBL/GenBank/DDBJ whole genome shotgun (WGS) entry which is preliminary data.</text>
</comment>
<dbReference type="Pfam" id="PF00535">
    <property type="entry name" value="Glycos_transf_2"/>
    <property type="match status" value="1"/>
</dbReference>
<accession>A0A2R7Y364</accession>
<dbReference type="CDD" id="cd04179">
    <property type="entry name" value="DPM_DPG-synthase_like"/>
    <property type="match status" value="1"/>
</dbReference>
<keyword evidence="3" id="KW-0808">Transferase</keyword>
<name>A0A2R7Y364_9CREN</name>
<feature type="transmembrane region" description="Helical" evidence="1">
    <location>
        <begin position="262"/>
        <end position="286"/>
    </location>
</feature>
<evidence type="ECO:0000259" key="2">
    <source>
        <dbReference type="Pfam" id="PF00535"/>
    </source>
</evidence>
<organism evidence="3 4">
    <name type="scientific">Zestosphaera tikiterensis</name>
    <dbReference type="NCBI Taxonomy" id="1973259"/>
    <lineage>
        <taxon>Archaea</taxon>
        <taxon>Thermoproteota</taxon>
        <taxon>Thermoprotei</taxon>
        <taxon>Desulfurococcales</taxon>
        <taxon>Desulfurococcaceae</taxon>
        <taxon>Zestosphaera</taxon>
    </lineage>
</organism>
<proteinExistence type="predicted"/>
<dbReference type="EMBL" id="NBVN01000005">
    <property type="protein sequence ID" value="PUA31913.1"/>
    <property type="molecule type" value="Genomic_DNA"/>
</dbReference>
<dbReference type="Gene3D" id="3.90.550.10">
    <property type="entry name" value="Spore Coat Polysaccharide Biosynthesis Protein SpsA, Chain A"/>
    <property type="match status" value="1"/>
</dbReference>
<evidence type="ECO:0000313" key="3">
    <source>
        <dbReference type="EMBL" id="PUA31913.1"/>
    </source>
</evidence>
<dbReference type="InterPro" id="IPR029044">
    <property type="entry name" value="Nucleotide-diphossugar_trans"/>
</dbReference>
<keyword evidence="1" id="KW-0472">Membrane</keyword>
<dbReference type="InterPro" id="IPR001173">
    <property type="entry name" value="Glyco_trans_2-like"/>
</dbReference>
<dbReference type="SUPFAM" id="SSF53448">
    <property type="entry name" value="Nucleotide-diphospho-sugar transferases"/>
    <property type="match status" value="1"/>
</dbReference>
<feature type="transmembrane region" description="Helical" evidence="1">
    <location>
        <begin position="228"/>
        <end position="250"/>
    </location>
</feature>
<keyword evidence="1" id="KW-1133">Transmembrane helix</keyword>